<evidence type="ECO:0008006" key="10">
    <source>
        <dbReference type="Google" id="ProtNLM"/>
    </source>
</evidence>
<organism evidence="8 9">
    <name type="scientific">Fragilariopsis cylindrus CCMP1102</name>
    <dbReference type="NCBI Taxonomy" id="635003"/>
    <lineage>
        <taxon>Eukaryota</taxon>
        <taxon>Sar</taxon>
        <taxon>Stramenopiles</taxon>
        <taxon>Ochrophyta</taxon>
        <taxon>Bacillariophyta</taxon>
        <taxon>Bacillariophyceae</taxon>
        <taxon>Bacillariophycidae</taxon>
        <taxon>Bacillariales</taxon>
        <taxon>Bacillariaceae</taxon>
        <taxon>Fragilariopsis</taxon>
    </lineage>
</organism>
<dbReference type="Proteomes" id="UP000095751">
    <property type="component" value="Unassembled WGS sequence"/>
</dbReference>
<gene>
    <name evidence="8" type="ORF">FRACYDRAFT_237180</name>
</gene>
<evidence type="ECO:0000256" key="2">
    <source>
        <dbReference type="ARBA" id="ARBA00009596"/>
    </source>
</evidence>
<feature type="transmembrane region" description="Helical" evidence="6">
    <location>
        <begin position="189"/>
        <end position="208"/>
    </location>
</feature>
<evidence type="ECO:0000256" key="1">
    <source>
        <dbReference type="ARBA" id="ARBA00004508"/>
    </source>
</evidence>
<feature type="transmembrane region" description="Helical" evidence="6">
    <location>
        <begin position="163"/>
        <end position="183"/>
    </location>
</feature>
<dbReference type="Pfam" id="PF16166">
    <property type="entry name" value="TIC20"/>
    <property type="match status" value="1"/>
</dbReference>
<accession>A0A1E7FL46</accession>
<keyword evidence="4 6" id="KW-1133">Transmembrane helix</keyword>
<evidence type="ECO:0000256" key="6">
    <source>
        <dbReference type="SAM" id="Phobius"/>
    </source>
</evidence>
<reference evidence="8 9" key="1">
    <citation type="submission" date="2016-09" db="EMBL/GenBank/DDBJ databases">
        <title>Extensive genetic diversity and differential bi-allelic expression allows diatom success in the polar Southern Ocean.</title>
        <authorList>
            <consortium name="DOE Joint Genome Institute"/>
            <person name="Mock T."/>
            <person name="Otillar R.P."/>
            <person name="Strauss J."/>
            <person name="Dupont C."/>
            <person name="Frickenhaus S."/>
            <person name="Maumus F."/>
            <person name="Mcmullan M."/>
            <person name="Sanges R."/>
            <person name="Schmutz J."/>
            <person name="Toseland A."/>
            <person name="Valas R."/>
            <person name="Veluchamy A."/>
            <person name="Ward B.J."/>
            <person name="Allen A."/>
            <person name="Barry K."/>
            <person name="Falciatore A."/>
            <person name="Ferrante M."/>
            <person name="Fortunato A.E."/>
            <person name="Gloeckner G."/>
            <person name="Gruber A."/>
            <person name="Hipkin R."/>
            <person name="Janech M."/>
            <person name="Kroth P."/>
            <person name="Leese F."/>
            <person name="Lindquist E."/>
            <person name="Lyon B.R."/>
            <person name="Martin J."/>
            <person name="Mayer C."/>
            <person name="Parker M."/>
            <person name="Quesneville H."/>
            <person name="Raymond J."/>
            <person name="Uhlig C."/>
            <person name="Valentin K.U."/>
            <person name="Worden A.Z."/>
            <person name="Armbrust E.V."/>
            <person name="Bowler C."/>
            <person name="Green B."/>
            <person name="Moulton V."/>
            <person name="Van Oosterhout C."/>
            <person name="Grigoriev I."/>
        </authorList>
    </citation>
    <scope>NUCLEOTIDE SEQUENCE [LARGE SCALE GENOMIC DNA]</scope>
    <source>
        <strain evidence="8 9">CCMP1102</strain>
    </source>
</reference>
<dbReference type="GO" id="GO:0031969">
    <property type="term" value="C:chloroplast membrane"/>
    <property type="evidence" value="ECO:0007669"/>
    <property type="project" value="UniProtKB-SubCell"/>
</dbReference>
<sequence length="226" mass="24047">MMTRSAIAVAAYATLLALLLPEGGDCFAPPLVSSISRTTTSTSISTGAIIIQAKTSARTSKKKYLHNLHMSNNSEIEGTDRVLSCLPYLIPLLDGDRYGKYLFYLVPALGMADSIVLGPFKAIYSVIPFAQLIAFIGLSVLSRNPDIPRPVRFNIQQALILDIALIFPSLLGQLPIPIPAIVANSGNNFVYLAIVGSVVYSVVSNVTGKVPDKIPVISEAAGSSVQ</sequence>
<proteinExistence type="inferred from homology"/>
<comment type="similarity">
    <text evidence="2">Belongs to the Tic20 family.</text>
</comment>
<evidence type="ECO:0000256" key="5">
    <source>
        <dbReference type="ARBA" id="ARBA00023136"/>
    </source>
</evidence>
<evidence type="ECO:0000256" key="3">
    <source>
        <dbReference type="ARBA" id="ARBA00022692"/>
    </source>
</evidence>
<evidence type="ECO:0000313" key="8">
    <source>
        <dbReference type="EMBL" id="OEU18898.1"/>
    </source>
</evidence>
<dbReference type="KEGG" id="fcy:FRACYDRAFT_237180"/>
<name>A0A1E7FL46_9STRA</name>
<dbReference type="OrthoDB" id="414558at2759"/>
<dbReference type="PANTHER" id="PTHR33510">
    <property type="entry name" value="PROTEIN TIC 20-II, CHLOROPLASTIC"/>
    <property type="match status" value="1"/>
</dbReference>
<dbReference type="PANTHER" id="PTHR33510:SF5">
    <property type="entry name" value="PROTEIN TIC 20-II, CHLOROPLASTIC"/>
    <property type="match status" value="1"/>
</dbReference>
<protein>
    <recommendedName>
        <fullName evidence="10">Protein TIC 20</fullName>
    </recommendedName>
</protein>
<evidence type="ECO:0000256" key="7">
    <source>
        <dbReference type="SAM" id="SignalP"/>
    </source>
</evidence>
<feature type="signal peptide" evidence="7">
    <location>
        <begin position="1"/>
        <end position="26"/>
    </location>
</feature>
<comment type="subcellular location">
    <subcellularLocation>
        <location evidence="1">Plastid</location>
        <location evidence="1">Chloroplast membrane</location>
        <topology evidence="1">Multi-pass membrane protein</topology>
    </subcellularLocation>
</comment>
<dbReference type="InterPro" id="IPR005691">
    <property type="entry name" value="Tic20"/>
</dbReference>
<dbReference type="EMBL" id="KV784356">
    <property type="protein sequence ID" value="OEU18898.1"/>
    <property type="molecule type" value="Genomic_DNA"/>
</dbReference>
<feature type="chain" id="PRO_5009193261" description="Protein TIC 20" evidence="7">
    <location>
        <begin position="27"/>
        <end position="226"/>
    </location>
</feature>
<keyword evidence="7" id="KW-0732">Signal</keyword>
<evidence type="ECO:0000313" key="9">
    <source>
        <dbReference type="Proteomes" id="UP000095751"/>
    </source>
</evidence>
<keyword evidence="5 6" id="KW-0472">Membrane</keyword>
<evidence type="ECO:0000256" key="4">
    <source>
        <dbReference type="ARBA" id="ARBA00022989"/>
    </source>
</evidence>
<keyword evidence="3 6" id="KW-0812">Transmembrane</keyword>
<feature type="transmembrane region" description="Helical" evidence="6">
    <location>
        <begin position="123"/>
        <end position="142"/>
    </location>
</feature>
<feature type="transmembrane region" description="Helical" evidence="6">
    <location>
        <begin position="101"/>
        <end position="117"/>
    </location>
</feature>
<dbReference type="AlphaFoldDB" id="A0A1E7FL46"/>
<keyword evidence="9" id="KW-1185">Reference proteome</keyword>
<dbReference type="InParanoid" id="A0A1E7FL46"/>